<protein>
    <submittedName>
        <fullName evidence="1">Uncharacterized protein</fullName>
    </submittedName>
</protein>
<dbReference type="SUPFAM" id="SSF46785">
    <property type="entry name" value="Winged helix' DNA-binding domain"/>
    <property type="match status" value="1"/>
</dbReference>
<dbReference type="Proteomes" id="UP001265746">
    <property type="component" value="Unassembled WGS sequence"/>
</dbReference>
<organism evidence="1 2">
    <name type="scientific">Phomopsis amygdali</name>
    <name type="common">Fusicoccum amygdali</name>
    <dbReference type="NCBI Taxonomy" id="1214568"/>
    <lineage>
        <taxon>Eukaryota</taxon>
        <taxon>Fungi</taxon>
        <taxon>Dikarya</taxon>
        <taxon>Ascomycota</taxon>
        <taxon>Pezizomycotina</taxon>
        <taxon>Sordariomycetes</taxon>
        <taxon>Sordariomycetidae</taxon>
        <taxon>Diaporthales</taxon>
        <taxon>Diaporthaceae</taxon>
        <taxon>Diaporthe</taxon>
    </lineage>
</organism>
<dbReference type="InterPro" id="IPR036390">
    <property type="entry name" value="WH_DNA-bd_sf"/>
</dbReference>
<gene>
    <name evidence="1" type="ORF">N8I77_007199</name>
</gene>
<evidence type="ECO:0000313" key="2">
    <source>
        <dbReference type="Proteomes" id="UP001265746"/>
    </source>
</evidence>
<comment type="caution">
    <text evidence="1">The sequence shown here is derived from an EMBL/GenBank/DDBJ whole genome shotgun (WGS) entry which is preliminary data.</text>
</comment>
<accession>A0AAD9W3V2</accession>
<dbReference type="Gene3D" id="3.40.50.150">
    <property type="entry name" value="Vaccinia Virus protein VP39"/>
    <property type="match status" value="1"/>
</dbReference>
<dbReference type="InterPro" id="IPR036388">
    <property type="entry name" value="WH-like_DNA-bd_sf"/>
</dbReference>
<sequence>MDRVALESHSNALSAAIKSLAGTEPSPGQFVSNAPQEAKAQILASVESIKRLVVGPTEFLQELARQVEMLACLQWLAEFGILTCIPSDVSIQVPMKDIADLTSVPTAQLGRVVRLLGTAGFLQEREAGCVAHTRLSACFCTDQALLDAAIFLARWVAPAALQMPAATRRFGASEEPTECAYSLARNSNRSFHSALQEGPKLQRQWFAYLSLAGGLHHEDEAVADVLSGLQWKNLGPACIVEAGATSTPMAAVLADKFPNLRLIVQIDNANSSPLIRAPAWSHGRPSSSSRGGDITVTYRAAGTAQPMTAATVYIIHPPSLRPASARDTAGADFRAELRVHIDLVRSGSALILVPTARLLPEPGSIADPQVEGVARVRDLSMYQLGNENEMELSELSSTIEKVGDELGRLVITRHLRSHSNLTMALVVKYQAY</sequence>
<dbReference type="EMBL" id="JAUJFL010000004">
    <property type="protein sequence ID" value="KAK2604255.1"/>
    <property type="molecule type" value="Genomic_DNA"/>
</dbReference>
<proteinExistence type="predicted"/>
<dbReference type="PANTHER" id="PTHR43712">
    <property type="entry name" value="PUTATIVE (AFU_ORTHOLOGUE AFUA_4G14580)-RELATED"/>
    <property type="match status" value="1"/>
</dbReference>
<dbReference type="PANTHER" id="PTHR43712:SF15">
    <property type="entry name" value="MONODICTYPHENONE CLUSTER TRANSCRIPTIONAL COACTIVATOR MDPA"/>
    <property type="match status" value="1"/>
</dbReference>
<keyword evidence="2" id="KW-1185">Reference proteome</keyword>
<evidence type="ECO:0000313" key="1">
    <source>
        <dbReference type="EMBL" id="KAK2604255.1"/>
    </source>
</evidence>
<dbReference type="InterPro" id="IPR029063">
    <property type="entry name" value="SAM-dependent_MTases_sf"/>
</dbReference>
<name>A0AAD9W3V2_PHOAM</name>
<dbReference type="Gene3D" id="1.10.10.10">
    <property type="entry name" value="Winged helix-like DNA-binding domain superfamily/Winged helix DNA-binding domain"/>
    <property type="match status" value="1"/>
</dbReference>
<reference evidence="1" key="1">
    <citation type="submission" date="2023-06" db="EMBL/GenBank/DDBJ databases">
        <authorList>
            <person name="Noh H."/>
        </authorList>
    </citation>
    <scope>NUCLEOTIDE SEQUENCE</scope>
    <source>
        <strain evidence="1">DUCC20226</strain>
    </source>
</reference>
<dbReference type="AlphaFoldDB" id="A0AAD9W3V2"/>